<evidence type="ECO:0000256" key="4">
    <source>
        <dbReference type="ARBA" id="ARBA00023125"/>
    </source>
</evidence>
<dbReference type="PANTHER" id="PTHR38097">
    <property type="match status" value="1"/>
</dbReference>
<dbReference type="GO" id="GO:0003681">
    <property type="term" value="F:bent DNA binding"/>
    <property type="evidence" value="ECO:0007669"/>
    <property type="project" value="TreeGrafter"/>
</dbReference>
<evidence type="ECO:0000313" key="8">
    <source>
        <dbReference type="Proteomes" id="UP001177597"/>
    </source>
</evidence>
<dbReference type="Proteomes" id="UP001177597">
    <property type="component" value="Plasmid paIh3"/>
</dbReference>
<accession>A0AA95G7Z3</accession>
<dbReference type="GO" id="GO:0003680">
    <property type="term" value="F:minor groove of adenine-thymine-rich DNA binding"/>
    <property type="evidence" value="ECO:0007669"/>
    <property type="project" value="TreeGrafter"/>
</dbReference>
<dbReference type="PANTHER" id="PTHR38097:SF2">
    <property type="entry name" value="DNA-BINDING PROTEIN STPA"/>
    <property type="match status" value="1"/>
</dbReference>
<dbReference type="GO" id="GO:0005829">
    <property type="term" value="C:cytosol"/>
    <property type="evidence" value="ECO:0007669"/>
    <property type="project" value="TreeGrafter"/>
</dbReference>
<reference evidence="7" key="1">
    <citation type="submission" date="2023-04" db="EMBL/GenBank/DDBJ databases">
        <title>Genome dynamics across the evolutionary transition to endosymbiosis.</title>
        <authorList>
            <person name="Siozios S."/>
            <person name="Nadal-Jimenez P."/>
            <person name="Azagi T."/>
            <person name="Sprong H."/>
            <person name="Frost C.L."/>
            <person name="Parratt S.R."/>
            <person name="Taylor G."/>
            <person name="Brettell L."/>
            <person name="Lew K.C."/>
            <person name="Croft L."/>
            <person name="King K.C."/>
            <person name="Brockhurst M.A."/>
            <person name="Hypsa V."/>
            <person name="Novakova E."/>
            <person name="Darby A.C."/>
            <person name="Hurst G.D.D."/>
        </authorList>
    </citation>
    <scope>NUCLEOTIDE SEQUENCE</scope>
    <source>
        <strain evidence="7">AIh</strain>
        <plasmid evidence="7">paIh3</plasmid>
    </source>
</reference>
<dbReference type="Gene3D" id="4.10.430.10">
    <property type="entry name" value="Histone-like protein H-NS, C-terminal domain"/>
    <property type="match status" value="1"/>
</dbReference>
<dbReference type="GO" id="GO:0032993">
    <property type="term" value="C:protein-DNA complex"/>
    <property type="evidence" value="ECO:0007669"/>
    <property type="project" value="TreeGrafter"/>
</dbReference>
<dbReference type="GO" id="GO:0030527">
    <property type="term" value="F:structural constituent of chromatin"/>
    <property type="evidence" value="ECO:0007669"/>
    <property type="project" value="InterPro"/>
</dbReference>
<keyword evidence="4" id="KW-0238">DNA-binding</keyword>
<dbReference type="SMART" id="SM00528">
    <property type="entry name" value="HNS"/>
    <property type="match status" value="1"/>
</dbReference>
<dbReference type="SUPFAM" id="SSF81273">
    <property type="entry name" value="H-NS histone-like proteins"/>
    <property type="match status" value="2"/>
</dbReference>
<feature type="domain" description="DNA-binding protein H-NS-like C-terminal" evidence="6">
    <location>
        <begin position="99"/>
        <end position="147"/>
    </location>
</feature>
<dbReference type="GO" id="GO:0046983">
    <property type="term" value="F:protein dimerization activity"/>
    <property type="evidence" value="ECO:0007669"/>
    <property type="project" value="InterPro"/>
</dbReference>
<dbReference type="PIRSF" id="PIRSF002096">
    <property type="entry name" value="HnS"/>
    <property type="match status" value="1"/>
</dbReference>
<dbReference type="InterPro" id="IPR054180">
    <property type="entry name" value="H-NS-like_N"/>
</dbReference>
<evidence type="ECO:0000313" key="7">
    <source>
        <dbReference type="EMBL" id="WGL93921.1"/>
    </source>
</evidence>
<evidence type="ECO:0000256" key="1">
    <source>
        <dbReference type="ARBA" id="ARBA00004453"/>
    </source>
</evidence>
<dbReference type="InterPro" id="IPR027454">
    <property type="entry name" value="Histone_HNS_N"/>
</dbReference>
<dbReference type="EMBL" id="CP123493">
    <property type="protein sequence ID" value="WGL93921.1"/>
    <property type="molecule type" value="Genomic_DNA"/>
</dbReference>
<name>A0AA95G7Z3_9GAMM</name>
<keyword evidence="7" id="KW-0614">Plasmid</keyword>
<dbReference type="GO" id="GO:0001217">
    <property type="term" value="F:DNA-binding transcription repressor activity"/>
    <property type="evidence" value="ECO:0007669"/>
    <property type="project" value="TreeGrafter"/>
</dbReference>
<dbReference type="Pfam" id="PF22470">
    <property type="entry name" value="Histone_HNS_N"/>
    <property type="match status" value="1"/>
</dbReference>
<dbReference type="InterPro" id="IPR027444">
    <property type="entry name" value="H-NS_C_dom"/>
</dbReference>
<dbReference type="RefSeq" id="WP_280628353.1">
    <property type="nucleotide sequence ID" value="NZ_CP123493.1"/>
</dbReference>
<gene>
    <name evidence="7" type="ORF">QE207_01135</name>
</gene>
<dbReference type="Pfam" id="PF00816">
    <property type="entry name" value="Histone_HNS"/>
    <property type="match status" value="1"/>
</dbReference>
<dbReference type="AlphaFoldDB" id="A0AA95G7Z3"/>
<evidence type="ECO:0000256" key="5">
    <source>
        <dbReference type="SAM" id="Coils"/>
    </source>
</evidence>
<sequence>MSNLSKEEQYQIIVTHMTGITNMRKFTNHQDFQWMVEVRDKLSSLIEERREEEELRMLELQELEEKRLKAIEYLKELGLSPETLTISVFEQKQSKKKGKSHKAIYPPKYQYEDPRTKKIKTWSGNAKMPKGLKMLLDEGKNLDDFLIQKTENVVQENV</sequence>
<evidence type="ECO:0000256" key="3">
    <source>
        <dbReference type="ARBA" id="ARBA00022490"/>
    </source>
</evidence>
<keyword evidence="5" id="KW-0175">Coiled coil</keyword>
<dbReference type="GO" id="GO:0000976">
    <property type="term" value="F:transcription cis-regulatory region binding"/>
    <property type="evidence" value="ECO:0007669"/>
    <property type="project" value="TreeGrafter"/>
</dbReference>
<organism evidence="7 8">
    <name type="scientific">Arsenophonus nasoniae</name>
    <name type="common">son-killer infecting Nasonia vitripennis</name>
    <dbReference type="NCBI Taxonomy" id="638"/>
    <lineage>
        <taxon>Bacteria</taxon>
        <taxon>Pseudomonadati</taxon>
        <taxon>Pseudomonadota</taxon>
        <taxon>Gammaproteobacteria</taxon>
        <taxon>Enterobacterales</taxon>
        <taxon>Morganellaceae</taxon>
        <taxon>Arsenophonus</taxon>
    </lineage>
</organism>
<dbReference type="InterPro" id="IPR001801">
    <property type="entry name" value="Histone_HNS"/>
</dbReference>
<dbReference type="InterPro" id="IPR037150">
    <property type="entry name" value="H-NS_C_dom_sf"/>
</dbReference>
<proteinExistence type="inferred from homology"/>
<dbReference type="GO" id="GO:0009295">
    <property type="term" value="C:nucleoid"/>
    <property type="evidence" value="ECO:0007669"/>
    <property type="project" value="UniProtKB-SubCell"/>
</dbReference>
<geneLocation type="plasmid" evidence="7 8">
    <name>paIh3</name>
</geneLocation>
<feature type="coiled-coil region" evidence="5">
    <location>
        <begin position="35"/>
        <end position="66"/>
    </location>
</feature>
<keyword evidence="3" id="KW-0963">Cytoplasm</keyword>
<comment type="subcellular location">
    <subcellularLocation>
        <location evidence="1">Cytoplasm</location>
        <location evidence="1">Nucleoid</location>
    </subcellularLocation>
</comment>
<protein>
    <submittedName>
        <fullName evidence="7">H-NS family nucleoid-associated regulatory protein</fullName>
    </submittedName>
</protein>
<comment type="similarity">
    <text evidence="2">Belongs to the histone-like protein H-NS family.</text>
</comment>
<dbReference type="Gene3D" id="1.10.287.1050">
    <property type="entry name" value="H-NS histone-like proteins"/>
    <property type="match status" value="1"/>
</dbReference>
<evidence type="ECO:0000256" key="2">
    <source>
        <dbReference type="ARBA" id="ARBA00010610"/>
    </source>
</evidence>
<evidence type="ECO:0000259" key="6">
    <source>
        <dbReference type="SMART" id="SM00528"/>
    </source>
</evidence>